<accession>A0A553V514</accession>
<dbReference type="OrthoDB" id="67403at2"/>
<protein>
    <submittedName>
        <fullName evidence="1">DUF1440 domain-containing protein</fullName>
    </submittedName>
</protein>
<dbReference type="EMBL" id="VKDB01000002">
    <property type="protein sequence ID" value="TSA87545.1"/>
    <property type="molecule type" value="Genomic_DNA"/>
</dbReference>
<dbReference type="RefSeq" id="WP_143719501.1">
    <property type="nucleotide sequence ID" value="NZ_VKDB01000002.1"/>
</dbReference>
<dbReference type="InterPro" id="IPR009898">
    <property type="entry name" value="DUF1440"/>
</dbReference>
<dbReference type="Proteomes" id="UP000316092">
    <property type="component" value="Unassembled WGS sequence"/>
</dbReference>
<sequence length="176" mass="18184">MKQPQILSGILIGAVSGVVGAYVKSFVEPPLQTLAESIFPPTPAEKKMIGADISGQPDHMPPAEMVQAAADAAGTDLSRPQKMAAQQAIHYTLGAGLGAVYGALAEISPAVTCGAGVPAGAVMYGLTHATAVPATGFQAWPWQLPPSAVLWEAGSHLAYGLMVELTRRSLTALLRR</sequence>
<comment type="caution">
    <text evidence="1">The sequence shown here is derived from an EMBL/GenBank/DDBJ whole genome shotgun (WGS) entry which is preliminary data.</text>
</comment>
<gene>
    <name evidence="1" type="ORF">FNU79_03435</name>
</gene>
<organism evidence="1 2">
    <name type="scientific">Deinococcus detaillensis</name>
    <dbReference type="NCBI Taxonomy" id="2592048"/>
    <lineage>
        <taxon>Bacteria</taxon>
        <taxon>Thermotogati</taxon>
        <taxon>Deinococcota</taxon>
        <taxon>Deinococci</taxon>
        <taxon>Deinococcales</taxon>
        <taxon>Deinococcaceae</taxon>
        <taxon>Deinococcus</taxon>
    </lineage>
</organism>
<reference evidence="1 2" key="1">
    <citation type="submission" date="2019-07" db="EMBL/GenBank/DDBJ databases">
        <title>Deinococcus detaillus sp. nov., isolated from humus soil in Antarctica.</title>
        <authorList>
            <person name="Zhang K."/>
        </authorList>
    </citation>
    <scope>NUCLEOTIDE SEQUENCE [LARGE SCALE GENOMIC DNA]</scope>
    <source>
        <strain evidence="1 2">H1</strain>
    </source>
</reference>
<dbReference type="Pfam" id="PF07274">
    <property type="entry name" value="DUF1440"/>
    <property type="match status" value="1"/>
</dbReference>
<evidence type="ECO:0000313" key="1">
    <source>
        <dbReference type="EMBL" id="TSA87545.1"/>
    </source>
</evidence>
<proteinExistence type="predicted"/>
<evidence type="ECO:0000313" key="2">
    <source>
        <dbReference type="Proteomes" id="UP000316092"/>
    </source>
</evidence>
<name>A0A553V514_9DEIO</name>
<dbReference type="AlphaFoldDB" id="A0A553V514"/>
<keyword evidence="2" id="KW-1185">Reference proteome</keyword>